<dbReference type="KEGG" id="parq:DSM112329_00282"/>
<gene>
    <name evidence="1" type="ORF">DSM112329_00282</name>
</gene>
<dbReference type="EMBL" id="CP114014">
    <property type="protein sequence ID" value="XAY03466.1"/>
    <property type="molecule type" value="Genomic_DNA"/>
</dbReference>
<protein>
    <submittedName>
        <fullName evidence="1">HNH endonuclease</fullName>
    </submittedName>
</protein>
<name>A0AAU7APD0_9ACTN</name>
<accession>A0AAU7APD0</accession>
<dbReference type="GO" id="GO:0004519">
    <property type="term" value="F:endonuclease activity"/>
    <property type="evidence" value="ECO:0007669"/>
    <property type="project" value="UniProtKB-KW"/>
</dbReference>
<keyword evidence="1" id="KW-0255">Endonuclease</keyword>
<sequence length="154" mass="17193">MEFDHLGAKLANVSRLLGSGAHPDRIDAEIARCEIVCVNCHRRRTAVRGSHRRAAPRWWETPPPPGRSRARNLAIAYSTLELAGCRECGNHDLCVLDFDHVDGKTANVTELARRGCSEQRLRDEIARCVVRCANCHRRRTAAVAGYHRSKGDQA</sequence>
<reference evidence="1" key="1">
    <citation type="submission" date="2022-12" db="EMBL/GenBank/DDBJ databases">
        <title>Paraconexibacter alkalitolerans sp. nov. and Baekduia alba sp. nov., isolated from soil and emended description of the genera Paraconexibacter (Chun et al., 2020) and Baekduia (An et al., 2020).</title>
        <authorList>
            <person name="Vieira S."/>
            <person name="Huber K.J."/>
            <person name="Geppert A."/>
            <person name="Wolf J."/>
            <person name="Neumann-Schaal M."/>
            <person name="Muesken M."/>
            <person name="Overmann J."/>
        </authorList>
    </citation>
    <scope>NUCLEOTIDE SEQUENCE</scope>
    <source>
        <strain evidence="1">AEG42_29</strain>
    </source>
</reference>
<organism evidence="1">
    <name type="scientific">Paraconexibacter sp. AEG42_29</name>
    <dbReference type="NCBI Taxonomy" id="2997339"/>
    <lineage>
        <taxon>Bacteria</taxon>
        <taxon>Bacillati</taxon>
        <taxon>Actinomycetota</taxon>
        <taxon>Thermoleophilia</taxon>
        <taxon>Solirubrobacterales</taxon>
        <taxon>Paraconexibacteraceae</taxon>
        <taxon>Paraconexibacter</taxon>
    </lineage>
</organism>
<dbReference type="AlphaFoldDB" id="A0AAU7APD0"/>
<evidence type="ECO:0000313" key="1">
    <source>
        <dbReference type="EMBL" id="XAY03466.1"/>
    </source>
</evidence>
<keyword evidence="1" id="KW-0540">Nuclease</keyword>
<keyword evidence="1" id="KW-0378">Hydrolase</keyword>
<proteinExistence type="predicted"/>